<dbReference type="Proteomes" id="UP000033423">
    <property type="component" value="Unassembled WGS sequence"/>
</dbReference>
<evidence type="ECO:0000256" key="9">
    <source>
        <dbReference type="RuleBase" id="RU364090"/>
    </source>
</evidence>
<keyword evidence="8 9" id="KW-0975">Bacterial flagellum</keyword>
<evidence type="ECO:0000313" key="10">
    <source>
        <dbReference type="EMBL" id="KJU87059.1"/>
    </source>
</evidence>
<evidence type="ECO:0000256" key="7">
    <source>
        <dbReference type="ARBA" id="ARBA00023136"/>
    </source>
</evidence>
<keyword evidence="4 9" id="KW-1003">Cell membrane</keyword>
<keyword evidence="10" id="KW-0966">Cell projection</keyword>
<reference evidence="10 11" key="1">
    <citation type="submission" date="2015-02" db="EMBL/GenBank/DDBJ databases">
        <title>Single-cell genomics of uncultivated deep-branching MTB reveals a conserved set of magnetosome genes.</title>
        <authorList>
            <person name="Kolinko S."/>
            <person name="Richter M."/>
            <person name="Glockner F.O."/>
            <person name="Brachmann A."/>
            <person name="Schuler D."/>
        </authorList>
    </citation>
    <scope>NUCLEOTIDE SEQUENCE [LARGE SCALE GENOMIC DNA]</scope>
    <source>
        <strain evidence="10">TM-1</strain>
    </source>
</reference>
<dbReference type="Pfam" id="PF01313">
    <property type="entry name" value="Bac_export_3"/>
    <property type="match status" value="1"/>
</dbReference>
<dbReference type="NCBIfam" id="TIGR01402">
    <property type="entry name" value="fliQ"/>
    <property type="match status" value="1"/>
</dbReference>
<dbReference type="PIRSF" id="PIRSF004669">
    <property type="entry name" value="FliQ"/>
    <property type="match status" value="1"/>
</dbReference>
<keyword evidence="10" id="KW-0282">Flagellum</keyword>
<dbReference type="PATRIC" id="fig|29290.4.peg.982"/>
<sequence>MTVEMVRDISGEVFKTLLMVAGPMLMVSMVVGLLVSFFQAITQIQEFTLTFVPKILAVFACIFFLMPWLARTMITFTVNLIEKLPQYAK</sequence>
<evidence type="ECO:0000256" key="3">
    <source>
        <dbReference type="ARBA" id="ARBA00021718"/>
    </source>
</evidence>
<keyword evidence="5 9" id="KW-0812">Transmembrane</keyword>
<dbReference type="InterPro" id="IPR006305">
    <property type="entry name" value="FliQ"/>
</dbReference>
<evidence type="ECO:0000256" key="2">
    <source>
        <dbReference type="ARBA" id="ARBA00006156"/>
    </source>
</evidence>
<dbReference type="GO" id="GO:0005886">
    <property type="term" value="C:plasma membrane"/>
    <property type="evidence" value="ECO:0007669"/>
    <property type="project" value="UniProtKB-SubCell"/>
</dbReference>
<evidence type="ECO:0000256" key="5">
    <source>
        <dbReference type="ARBA" id="ARBA00022692"/>
    </source>
</evidence>
<name>A0A0F3GYK7_9BACT</name>
<dbReference type="InterPro" id="IPR002191">
    <property type="entry name" value="Bac_export_3"/>
</dbReference>
<comment type="subcellular location">
    <subcellularLocation>
        <location evidence="1 9">Cell membrane</location>
        <topology evidence="1">Multi-pass membrane protein</topology>
    </subcellularLocation>
    <subcellularLocation>
        <location evidence="9">Bacterial flagellum basal body</location>
    </subcellularLocation>
</comment>
<gene>
    <name evidence="9" type="primary">fliQ</name>
    <name evidence="10" type="ORF">MBAV_000745</name>
</gene>
<evidence type="ECO:0000256" key="8">
    <source>
        <dbReference type="ARBA" id="ARBA00023143"/>
    </source>
</evidence>
<evidence type="ECO:0000256" key="1">
    <source>
        <dbReference type="ARBA" id="ARBA00004651"/>
    </source>
</evidence>
<keyword evidence="10" id="KW-0969">Cilium</keyword>
<dbReference type="AlphaFoldDB" id="A0A0F3GYK7"/>
<evidence type="ECO:0000256" key="4">
    <source>
        <dbReference type="ARBA" id="ARBA00022475"/>
    </source>
</evidence>
<keyword evidence="6 9" id="KW-1133">Transmembrane helix</keyword>
<organism evidence="10 11">
    <name type="scientific">Candidatus Magnetobacterium bavaricum</name>
    <dbReference type="NCBI Taxonomy" id="29290"/>
    <lineage>
        <taxon>Bacteria</taxon>
        <taxon>Pseudomonadati</taxon>
        <taxon>Nitrospirota</taxon>
        <taxon>Thermodesulfovibrionia</taxon>
        <taxon>Thermodesulfovibrionales</taxon>
        <taxon>Candidatus Magnetobacteriaceae</taxon>
        <taxon>Candidatus Magnetobacterium</taxon>
    </lineage>
</organism>
<keyword evidence="7 9" id="KW-0472">Membrane</keyword>
<comment type="function">
    <text evidence="9">Role in flagellar biosynthesis.</text>
</comment>
<feature type="transmembrane region" description="Helical" evidence="9">
    <location>
        <begin position="20"/>
        <end position="39"/>
    </location>
</feature>
<accession>A0A0F3GYK7</accession>
<keyword evidence="11" id="KW-1185">Reference proteome</keyword>
<evidence type="ECO:0000256" key="6">
    <source>
        <dbReference type="ARBA" id="ARBA00022989"/>
    </source>
</evidence>
<dbReference type="GO" id="GO:0009425">
    <property type="term" value="C:bacterial-type flagellum basal body"/>
    <property type="evidence" value="ECO:0007669"/>
    <property type="project" value="UniProtKB-SubCell"/>
</dbReference>
<dbReference type="PRINTS" id="PR00952">
    <property type="entry name" value="TYPE3IMQPROT"/>
</dbReference>
<dbReference type="GO" id="GO:0044780">
    <property type="term" value="P:bacterial-type flagellum assembly"/>
    <property type="evidence" value="ECO:0007669"/>
    <property type="project" value="InterPro"/>
</dbReference>
<proteinExistence type="inferred from homology"/>
<evidence type="ECO:0000313" key="11">
    <source>
        <dbReference type="Proteomes" id="UP000033423"/>
    </source>
</evidence>
<feature type="transmembrane region" description="Helical" evidence="9">
    <location>
        <begin position="51"/>
        <end position="70"/>
    </location>
</feature>
<protein>
    <recommendedName>
        <fullName evidence="3 9">Flagellar biosynthetic protein FliQ</fullName>
    </recommendedName>
</protein>
<dbReference type="GO" id="GO:0009306">
    <property type="term" value="P:protein secretion"/>
    <property type="evidence" value="ECO:0007669"/>
    <property type="project" value="InterPro"/>
</dbReference>
<comment type="similarity">
    <text evidence="2 9">Belongs to the FliQ/MopD/SpaQ family.</text>
</comment>
<comment type="caution">
    <text evidence="10">The sequence shown here is derived from an EMBL/GenBank/DDBJ whole genome shotgun (WGS) entry which is preliminary data.</text>
</comment>
<dbReference type="PANTHER" id="PTHR34040:SF2">
    <property type="entry name" value="FLAGELLAR BIOSYNTHETIC PROTEIN FLIQ"/>
    <property type="match status" value="1"/>
</dbReference>
<dbReference type="EMBL" id="LACI01000337">
    <property type="protein sequence ID" value="KJU87059.1"/>
    <property type="molecule type" value="Genomic_DNA"/>
</dbReference>
<dbReference type="PANTHER" id="PTHR34040">
    <property type="entry name" value="FLAGELLAR BIOSYNTHETIC PROTEIN FLIQ"/>
    <property type="match status" value="1"/>
</dbReference>